<gene>
    <name evidence="2" type="primary">HAUS6</name>
    <name evidence="2" type="ORF">Anas_05601</name>
</gene>
<dbReference type="AlphaFoldDB" id="A0A5N5TAU6"/>
<evidence type="ECO:0000313" key="2">
    <source>
        <dbReference type="EMBL" id="KAB7503299.1"/>
    </source>
</evidence>
<dbReference type="Proteomes" id="UP000326759">
    <property type="component" value="Unassembled WGS sequence"/>
</dbReference>
<protein>
    <submittedName>
        <fullName evidence="2">HAUS augmin-like complex subunit 6</fullName>
    </submittedName>
</protein>
<evidence type="ECO:0000313" key="3">
    <source>
        <dbReference type="Proteomes" id="UP000326759"/>
    </source>
</evidence>
<reference evidence="2 3" key="1">
    <citation type="journal article" date="2019" name="PLoS Biol.">
        <title>Sex chromosomes control vertical transmission of feminizing Wolbachia symbionts in an isopod.</title>
        <authorList>
            <person name="Becking T."/>
            <person name="Chebbi M.A."/>
            <person name="Giraud I."/>
            <person name="Moumen B."/>
            <person name="Laverre T."/>
            <person name="Caubet Y."/>
            <person name="Peccoud J."/>
            <person name="Gilbert C."/>
            <person name="Cordaux R."/>
        </authorList>
    </citation>
    <scope>NUCLEOTIDE SEQUENCE [LARGE SCALE GENOMIC DNA]</scope>
    <source>
        <strain evidence="2">ANa2</strain>
        <tissue evidence="2">Whole body excluding digestive tract and cuticle</tissue>
    </source>
</reference>
<dbReference type="InterPro" id="IPR028163">
    <property type="entry name" value="HAUS_6_N"/>
</dbReference>
<dbReference type="GO" id="GO:0008017">
    <property type="term" value="F:microtubule binding"/>
    <property type="evidence" value="ECO:0007669"/>
    <property type="project" value="TreeGrafter"/>
</dbReference>
<name>A0A5N5TAU6_9CRUS</name>
<dbReference type="InterPro" id="IPR026797">
    <property type="entry name" value="HAUS_6"/>
</dbReference>
<dbReference type="EMBL" id="SEYY01005467">
    <property type="protein sequence ID" value="KAB7503299.1"/>
    <property type="molecule type" value="Genomic_DNA"/>
</dbReference>
<evidence type="ECO:0000259" key="1">
    <source>
        <dbReference type="Pfam" id="PF14661"/>
    </source>
</evidence>
<accession>A0A5N5TAU6</accession>
<organism evidence="2 3">
    <name type="scientific">Armadillidium nasatum</name>
    <dbReference type="NCBI Taxonomy" id="96803"/>
    <lineage>
        <taxon>Eukaryota</taxon>
        <taxon>Metazoa</taxon>
        <taxon>Ecdysozoa</taxon>
        <taxon>Arthropoda</taxon>
        <taxon>Crustacea</taxon>
        <taxon>Multicrustacea</taxon>
        <taxon>Malacostraca</taxon>
        <taxon>Eumalacostraca</taxon>
        <taxon>Peracarida</taxon>
        <taxon>Isopoda</taxon>
        <taxon>Oniscidea</taxon>
        <taxon>Crinocheta</taxon>
        <taxon>Armadillidiidae</taxon>
        <taxon>Armadillidium</taxon>
    </lineage>
</organism>
<dbReference type="GO" id="GO:0051225">
    <property type="term" value="P:spindle assembly"/>
    <property type="evidence" value="ECO:0007669"/>
    <property type="project" value="InterPro"/>
</dbReference>
<feature type="domain" description="HAUS augmin-like complex subunit 6 N-terminal" evidence="1">
    <location>
        <begin position="40"/>
        <end position="251"/>
    </location>
</feature>
<proteinExistence type="predicted"/>
<comment type="caution">
    <text evidence="2">The sequence shown here is derived from an EMBL/GenBank/DDBJ whole genome shotgun (WGS) entry which is preliminary data.</text>
</comment>
<dbReference type="GO" id="GO:1990498">
    <property type="term" value="C:mitotic spindle microtubule"/>
    <property type="evidence" value="ECO:0007669"/>
    <property type="project" value="TreeGrafter"/>
</dbReference>
<dbReference type="PANTHER" id="PTHR16151:SF2">
    <property type="entry name" value="HAUS AUGMIN-LIKE COMPLEX SUBUNIT 6"/>
    <property type="match status" value="1"/>
</dbReference>
<feature type="non-terminal residue" evidence="2">
    <location>
        <position position="1"/>
    </location>
</feature>
<dbReference type="GO" id="GO:0070652">
    <property type="term" value="C:HAUS complex"/>
    <property type="evidence" value="ECO:0007669"/>
    <property type="project" value="InterPro"/>
</dbReference>
<dbReference type="OrthoDB" id="6363917at2759"/>
<keyword evidence="3" id="KW-1185">Reference proteome</keyword>
<dbReference type="PANTHER" id="PTHR16151">
    <property type="entry name" value="HAUS AUGMIN-LIKE COMPLEX SUBUNIT 6"/>
    <property type="match status" value="1"/>
</dbReference>
<sequence>ILIIKANMSVEEVTYSALLALGFNSSHIIPKERIPINEVGDCIVYFLFSHIHPQQTSELFRDCWPIHDKKMESQFRNIAYDWFKKLNQSEDFNIKPTLVVSKVVLMPTSNKFLHTVYTLCRFALRTKIRKRDPSFDILFLPHPTKAEQCQKAVQLFMKLKEDHKDRYINLVNEQRRKLQILRSTAQKLVSRYRNSLQVKSDLVSELQTKLNKSCFLEPFEKPEIADCSLNQFESEISKKIKEKSEEIRELWQCSSSYRCKEEIFWPFFENVISGKKCLSYVDGSDYKALEKDLFFKMPFCSCMQNGVEPLSICSKGSVDLLALIKVGNIGLNSLLELAKTNLILNRDLKDQLKKSDNQTECVKVLKKDREEVQMMINTLLPTLLKSVIELKREMNPGSELSTSSYDEVAFGLFPPTPQVNIDKSYRDQPLQTPFRLLELTPDVTERSVSLNLDHSHETLNLKSARRLNASKNISQNVSYLF</sequence>
<dbReference type="Pfam" id="PF14661">
    <property type="entry name" value="HAUS6_N"/>
    <property type="match status" value="1"/>
</dbReference>